<feature type="domain" description="F5/8 type C" evidence="7">
    <location>
        <begin position="1051"/>
        <end position="1204"/>
    </location>
</feature>
<evidence type="ECO:0000256" key="3">
    <source>
        <dbReference type="ARBA" id="ARBA00022490"/>
    </source>
</evidence>
<keyword evidence="6" id="KW-0732">Signal</keyword>
<dbReference type="SMART" id="SM00710">
    <property type="entry name" value="PbH1"/>
    <property type="match status" value="5"/>
</dbReference>
<evidence type="ECO:0000259" key="7">
    <source>
        <dbReference type="PROSITE" id="PS50022"/>
    </source>
</evidence>
<evidence type="ECO:0000313" key="8">
    <source>
        <dbReference type="EMBL" id="MFC7179709.1"/>
    </source>
</evidence>
<dbReference type="InterPro" id="IPR012334">
    <property type="entry name" value="Pectin_lyas_fold"/>
</dbReference>
<gene>
    <name evidence="8" type="ORF">ACFQMG_09050</name>
</gene>
<dbReference type="NCBIfam" id="NF012200">
    <property type="entry name" value="choice_anch_D"/>
    <property type="match status" value="3"/>
</dbReference>
<keyword evidence="5" id="KW-0966">Cell projection</keyword>
<evidence type="ECO:0000256" key="2">
    <source>
        <dbReference type="ARBA" id="ARBA00004496"/>
    </source>
</evidence>
<evidence type="ECO:0000313" key="9">
    <source>
        <dbReference type="Proteomes" id="UP001596435"/>
    </source>
</evidence>
<evidence type="ECO:0000256" key="5">
    <source>
        <dbReference type="ARBA" id="ARBA00023273"/>
    </source>
</evidence>
<dbReference type="InterPro" id="IPR053879">
    <property type="entry name" value="HYDIN_VesB_CFA65-like_Ig"/>
</dbReference>
<dbReference type="RefSeq" id="WP_345709113.1">
    <property type="nucleotide sequence ID" value="NZ_BAABKV010000001.1"/>
</dbReference>
<dbReference type="InterPro" id="IPR031549">
    <property type="entry name" value="ASH"/>
</dbReference>
<dbReference type="Pfam" id="PF22816">
    <property type="entry name" value="CatAgl_D2"/>
    <property type="match status" value="1"/>
</dbReference>
<dbReference type="Pfam" id="PF00754">
    <property type="entry name" value="F5_F8_type_C"/>
    <property type="match status" value="2"/>
</dbReference>
<evidence type="ECO:0000256" key="6">
    <source>
        <dbReference type="SAM" id="SignalP"/>
    </source>
</evidence>
<feature type="signal peptide" evidence="6">
    <location>
        <begin position="1"/>
        <end position="29"/>
    </location>
</feature>
<dbReference type="PROSITE" id="PS50022">
    <property type="entry name" value="FA58C_3"/>
    <property type="match status" value="2"/>
</dbReference>
<dbReference type="Pfam" id="PF22544">
    <property type="entry name" value="HYDIN_VesB_CFA65-like_Ig"/>
    <property type="match status" value="1"/>
</dbReference>
<dbReference type="InterPro" id="IPR055149">
    <property type="entry name" value="Agl_cat_D2"/>
</dbReference>
<dbReference type="InterPro" id="IPR011050">
    <property type="entry name" value="Pectin_lyase_fold/virulence"/>
</dbReference>
<dbReference type="PANTHER" id="PTHR24543">
    <property type="entry name" value="MULTICOPPER OXIDASE-RELATED"/>
    <property type="match status" value="1"/>
</dbReference>
<keyword evidence="9" id="KW-1185">Reference proteome</keyword>
<evidence type="ECO:0000256" key="1">
    <source>
        <dbReference type="ARBA" id="ARBA00004138"/>
    </source>
</evidence>
<dbReference type="InterPro" id="IPR013783">
    <property type="entry name" value="Ig-like_fold"/>
</dbReference>
<organism evidence="8 9">
    <name type="scientific">Kitasatospora paranensis</name>
    <dbReference type="NCBI Taxonomy" id="258053"/>
    <lineage>
        <taxon>Bacteria</taxon>
        <taxon>Bacillati</taxon>
        <taxon>Actinomycetota</taxon>
        <taxon>Actinomycetes</taxon>
        <taxon>Kitasatosporales</taxon>
        <taxon>Streptomycetaceae</taxon>
        <taxon>Kitasatospora</taxon>
    </lineage>
</organism>
<accession>A0ABW2FQZ0</accession>
<dbReference type="EMBL" id="JBHTAJ010000013">
    <property type="protein sequence ID" value="MFC7179709.1"/>
    <property type="molecule type" value="Genomic_DNA"/>
</dbReference>
<evidence type="ECO:0000256" key="4">
    <source>
        <dbReference type="ARBA" id="ARBA00023069"/>
    </source>
</evidence>
<keyword evidence="3" id="KW-0963">Cytoplasm</keyword>
<dbReference type="Gene3D" id="2.60.40.10">
    <property type="entry name" value="Immunoglobulins"/>
    <property type="match status" value="3"/>
</dbReference>
<feature type="chain" id="PRO_5046675275" evidence="6">
    <location>
        <begin position="30"/>
        <end position="1204"/>
    </location>
</feature>
<dbReference type="InterPro" id="IPR000421">
    <property type="entry name" value="FA58C"/>
</dbReference>
<comment type="caution">
    <text evidence="8">The sequence shown here is derived from an EMBL/GenBank/DDBJ whole genome shotgun (WGS) entry which is preliminary data.</text>
</comment>
<dbReference type="InterPro" id="IPR033801">
    <property type="entry name" value="CBM6-CBM35-CBM36-like_1"/>
</dbReference>
<name>A0ABW2FQZ0_9ACTN</name>
<keyword evidence="4" id="KW-0969">Cilium</keyword>
<proteinExistence type="predicted"/>
<dbReference type="Proteomes" id="UP001596435">
    <property type="component" value="Unassembled WGS sequence"/>
</dbReference>
<dbReference type="InterPro" id="IPR006626">
    <property type="entry name" value="PbH1"/>
</dbReference>
<dbReference type="Gene3D" id="2.160.20.10">
    <property type="entry name" value="Single-stranded right-handed beta-helix, Pectin lyase-like"/>
    <property type="match status" value="1"/>
</dbReference>
<dbReference type="SUPFAM" id="SSF51126">
    <property type="entry name" value="Pectin lyase-like"/>
    <property type="match status" value="1"/>
</dbReference>
<dbReference type="InterPro" id="IPR008979">
    <property type="entry name" value="Galactose-bd-like_sf"/>
</dbReference>
<reference evidence="9" key="1">
    <citation type="journal article" date="2019" name="Int. J. Syst. Evol. Microbiol.">
        <title>The Global Catalogue of Microorganisms (GCM) 10K type strain sequencing project: providing services to taxonomists for standard genome sequencing and annotation.</title>
        <authorList>
            <consortium name="The Broad Institute Genomics Platform"/>
            <consortium name="The Broad Institute Genome Sequencing Center for Infectious Disease"/>
            <person name="Wu L."/>
            <person name="Ma J."/>
        </authorList>
    </citation>
    <scope>NUCLEOTIDE SEQUENCE [LARGE SCALE GENOMIC DNA]</scope>
    <source>
        <strain evidence="9">CGMCC 1.12859</strain>
    </source>
</reference>
<dbReference type="Pfam" id="PF15780">
    <property type="entry name" value="ASH"/>
    <property type="match status" value="1"/>
</dbReference>
<dbReference type="Pfam" id="PF22815">
    <property type="entry name" value="CatAgl_D1"/>
    <property type="match status" value="1"/>
</dbReference>
<feature type="domain" description="F5/8 type C" evidence="7">
    <location>
        <begin position="798"/>
        <end position="951"/>
    </location>
</feature>
<sequence>MFHHPLRAVRRWAAGLTCAALLGAAPAIALPAQSAGAATPPGAAVPFTQYQAADAATNGTVLGPSYTYGTLASEATGRKAVQLVGQGKYVQFTLTAPANAVDFHYAIPDSLDGKGLTAPLSVYVNGTKSQSIQLTSKNSWLYGAYTFTNNPADVGNPQSAVPHDFYDDARMMFPSVLPVGTVVKLQVDAGDTAPWYVINTADFENVAAPLAKPAGYLDVTQAPYGIDNTGVADATGKLQQAVNDASAAGTGVYLPQGLYTITAPIGLNKVAVAGAGQWYTKLTGHNVEFQGNVGQTTGVTVRDLAIFGNVNTRDDSDGSVNGFNGGFNNTVISDVWMQNVKVGAWIVGPTTNLTIQNVRILDTLADGINFDGGITNSAVRNSFLRNTQDDGLAMWSSTNDSGNTFDHNTVDSPGLANNIALYGGSDNSVTNNLVRDTVTRGGGIHVGNRFGAVALAGTTTISGNQLVRTGQFDPGWDYGVGAMWFFALDSAMAGTINISDNQILSSPYEAYQFQGTLEGGKPISNVHISNDTVNGVGTYVFQIGTTGSADVSGVTATNVGVAGAQNCGSGFALTVGPGNSGWSATPTCGFPGAAPVTAFPGTVTFQNAQVGRATPVQKVTVYNTGRSATGLGGITATGGFTVTPDPATPCGTGLAGANPTDPGMWCQVDVSYTAPASGITTGTLTIPNGQPGGPATVQLIGTDGGSTVNTPVSASPGSLAFGSIAVGSTTSAQTVTVSNPGPAAATLSSITVTGPFAQTNTCGATLAAGATCTVAVTFKPTTGGPQSGTLAIANSTTTTPVGTTLTGTGVSATTNLAAGATMTASSANGGFPATNTNDGNTSSYWESSSNAFPQWLQADLGSAQQVGSLTLDLPPATAWATRTETLSVLGSADGSTWTTLKASAGYTFDPATGNTVTVGLPTGTVRYLRINVTGNTGWPAAQFSELLVFPGGGGGGGGGTTAPALTAAPASLSFPGQAMGSTSTARSTTVTNTGTAAATLGAVTATGDFAATSTCGATLAAGASCTVSATFTPTGTGARTGTLTVASNDPAGPLTVALSGTGNAAGGGNLALGATMTASSSTQNYGPGNTNDGNAASYWESANNAFPQWIQADLGGARNVTTITLALPPSADWATRTETLSVLGSTDGSTWTTLKASAGYTFNPATGNTVSLTVPTSSVRYVRLNVTGNTGWPAGQLSEFQIYS</sequence>
<dbReference type="SUPFAM" id="SSF49785">
    <property type="entry name" value="Galactose-binding domain-like"/>
    <property type="match status" value="2"/>
</dbReference>
<dbReference type="Gene3D" id="2.60.120.260">
    <property type="entry name" value="Galactose-binding domain-like"/>
    <property type="match status" value="2"/>
</dbReference>
<comment type="subcellular location">
    <subcellularLocation>
        <location evidence="1">Cell projection</location>
        <location evidence="1">Cilium</location>
    </subcellularLocation>
    <subcellularLocation>
        <location evidence="2">Cytoplasm</location>
    </subcellularLocation>
</comment>
<dbReference type="CDD" id="cd14490">
    <property type="entry name" value="CBM6-CBM35-CBM36_like_1"/>
    <property type="match status" value="1"/>
</dbReference>
<protein>
    <submittedName>
        <fullName evidence="8">Discoidin domain-containing protein</fullName>
    </submittedName>
</protein>
<dbReference type="SMART" id="SM00231">
    <property type="entry name" value="FA58C"/>
    <property type="match status" value="2"/>
</dbReference>